<proteinExistence type="predicted"/>
<keyword evidence="2" id="KW-0472">Membrane</keyword>
<evidence type="ECO:0000256" key="1">
    <source>
        <dbReference type="SAM" id="MobiDB-lite"/>
    </source>
</evidence>
<evidence type="ECO:0000256" key="2">
    <source>
        <dbReference type="SAM" id="Phobius"/>
    </source>
</evidence>
<feature type="compositionally biased region" description="Polar residues" evidence="1">
    <location>
        <begin position="95"/>
        <end position="105"/>
    </location>
</feature>
<reference evidence="3 4" key="1">
    <citation type="submission" date="2021-03" db="EMBL/GenBank/DDBJ databases">
        <title>Sequencing the genomes of 1000 actinobacteria strains.</title>
        <authorList>
            <person name="Klenk H.-P."/>
        </authorList>
    </citation>
    <scope>NUCLEOTIDE SEQUENCE [LARGE SCALE GENOMIC DNA]</scope>
    <source>
        <strain evidence="3 4">DSM 14564</strain>
    </source>
</reference>
<dbReference type="EMBL" id="JAGIOC010000001">
    <property type="protein sequence ID" value="MBP2410565.1"/>
    <property type="molecule type" value="Genomic_DNA"/>
</dbReference>
<feature type="region of interest" description="Disordered" evidence="1">
    <location>
        <begin position="64"/>
        <end position="112"/>
    </location>
</feature>
<gene>
    <name evidence="3" type="ORF">JOF44_003468</name>
</gene>
<organism evidence="3 4">
    <name type="scientific">Brachybacterium fresconis</name>
    <dbReference type="NCBI Taxonomy" id="173363"/>
    <lineage>
        <taxon>Bacteria</taxon>
        <taxon>Bacillati</taxon>
        <taxon>Actinomycetota</taxon>
        <taxon>Actinomycetes</taxon>
        <taxon>Micrococcales</taxon>
        <taxon>Dermabacteraceae</taxon>
        <taxon>Brachybacterium</taxon>
    </lineage>
</organism>
<feature type="transmembrane region" description="Helical" evidence="2">
    <location>
        <begin position="24"/>
        <end position="49"/>
    </location>
</feature>
<keyword evidence="4" id="KW-1185">Reference proteome</keyword>
<name>A0ABS4YPP3_9MICO</name>
<keyword evidence="2" id="KW-1133">Transmembrane helix</keyword>
<evidence type="ECO:0008006" key="5">
    <source>
        <dbReference type="Google" id="ProtNLM"/>
    </source>
</evidence>
<dbReference type="Proteomes" id="UP000698222">
    <property type="component" value="Unassembled WGS sequence"/>
</dbReference>
<dbReference type="RefSeq" id="WP_209894461.1">
    <property type="nucleotide sequence ID" value="NZ_BAAAJV010000008.1"/>
</dbReference>
<keyword evidence="2" id="KW-0812">Transmembrane</keyword>
<accession>A0ABS4YPP3</accession>
<evidence type="ECO:0000313" key="4">
    <source>
        <dbReference type="Proteomes" id="UP000698222"/>
    </source>
</evidence>
<feature type="region of interest" description="Disordered" evidence="1">
    <location>
        <begin position="1"/>
        <end position="20"/>
    </location>
</feature>
<sequence>MHTGEQFTSPQPPSPGPGGGRGGALLIGGLAFAIVFLLIVGATVGYLVLRPTLFGGADGETAVAESQTATDPEATVSDPATSEEPSEVAEERCWSPTSERTSKNPSGKLRGGGLEFIPPAAYGGRDSGGYVHFLNDAQTAYAEVEESWISTMTVGKVEWQPGVEYPGNEVASQKIAKCFFTDGNWGGKARERTWDDETTKPVTIAGMPGYETRAVVNFGSDDLEKTDGTEIVVVVLDTEQGPSAFVTDTALGVTAHEEAAEKAYSSLTALSG</sequence>
<protein>
    <recommendedName>
        <fullName evidence="5">DUF3558 domain-containing protein</fullName>
    </recommendedName>
</protein>
<comment type="caution">
    <text evidence="3">The sequence shown here is derived from an EMBL/GenBank/DDBJ whole genome shotgun (WGS) entry which is preliminary data.</text>
</comment>
<evidence type="ECO:0000313" key="3">
    <source>
        <dbReference type="EMBL" id="MBP2410565.1"/>
    </source>
</evidence>